<evidence type="ECO:0000313" key="3">
    <source>
        <dbReference type="EMBL" id="CAB4185193.1"/>
    </source>
</evidence>
<reference evidence="3" key="1">
    <citation type="submission" date="2020-05" db="EMBL/GenBank/DDBJ databases">
        <authorList>
            <person name="Chiriac C."/>
            <person name="Salcher M."/>
            <person name="Ghai R."/>
            <person name="Kavagutti S V."/>
        </authorList>
    </citation>
    <scope>NUCLEOTIDE SEQUENCE</scope>
</reference>
<dbReference type="EMBL" id="LR796904">
    <property type="protein sequence ID" value="CAB4173494.1"/>
    <property type="molecule type" value="Genomic_DNA"/>
</dbReference>
<dbReference type="CDD" id="cd00093">
    <property type="entry name" value="HTH_XRE"/>
    <property type="match status" value="1"/>
</dbReference>
<dbReference type="InterPro" id="IPR001387">
    <property type="entry name" value="Cro/C1-type_HTH"/>
</dbReference>
<evidence type="ECO:0000313" key="6">
    <source>
        <dbReference type="EMBL" id="CAB5229737.1"/>
    </source>
</evidence>
<name>A0A6J5QLG6_9CAUD</name>
<sequence>MSQRQAALSLGISKSTVSLIENGQRNASAAILDGMAGLFGCYVGQLERRVVAKYDVEVAP</sequence>
<dbReference type="EMBL" id="LR797125">
    <property type="protein sequence ID" value="CAB4188206.1"/>
    <property type="molecule type" value="Genomic_DNA"/>
</dbReference>
<proteinExistence type="predicted"/>
<dbReference type="Gene3D" id="1.10.260.40">
    <property type="entry name" value="lambda repressor-like DNA-binding domains"/>
    <property type="match status" value="1"/>
</dbReference>
<accession>A0A6J5QLG6</accession>
<feature type="domain" description="HTH cro/C1-type" evidence="1">
    <location>
        <begin position="1"/>
        <end position="46"/>
    </location>
</feature>
<organism evidence="3">
    <name type="scientific">uncultured Caudovirales phage</name>
    <dbReference type="NCBI Taxonomy" id="2100421"/>
    <lineage>
        <taxon>Viruses</taxon>
        <taxon>Duplodnaviria</taxon>
        <taxon>Heunggongvirae</taxon>
        <taxon>Uroviricota</taxon>
        <taxon>Caudoviricetes</taxon>
        <taxon>Peduoviridae</taxon>
        <taxon>Maltschvirus</taxon>
        <taxon>Maltschvirus maltsch</taxon>
    </lineage>
</organism>
<gene>
    <name evidence="3" type="ORF">UFOVP1120_16</name>
    <name evidence="4" type="ORF">UFOVP1183_10</name>
    <name evidence="5" type="ORF">UFOVP1227_42</name>
    <name evidence="6" type="ORF">UFOVP1571_16</name>
    <name evidence="2" type="ORF">UFOVP955_23</name>
</gene>
<dbReference type="Pfam" id="PF01381">
    <property type="entry name" value="HTH_3"/>
    <property type="match status" value="1"/>
</dbReference>
<dbReference type="InterPro" id="IPR010982">
    <property type="entry name" value="Lambda_DNA-bd_dom_sf"/>
</dbReference>
<dbReference type="EMBL" id="LR797172">
    <property type="protein sequence ID" value="CAB4191474.1"/>
    <property type="molecule type" value="Genomic_DNA"/>
</dbReference>
<evidence type="ECO:0000313" key="2">
    <source>
        <dbReference type="EMBL" id="CAB4173494.1"/>
    </source>
</evidence>
<dbReference type="GO" id="GO:0003677">
    <property type="term" value="F:DNA binding"/>
    <property type="evidence" value="ECO:0007669"/>
    <property type="project" value="InterPro"/>
</dbReference>
<evidence type="ECO:0000313" key="4">
    <source>
        <dbReference type="EMBL" id="CAB4188206.1"/>
    </source>
</evidence>
<dbReference type="EMBL" id="LR797074">
    <property type="protein sequence ID" value="CAB4185193.1"/>
    <property type="molecule type" value="Genomic_DNA"/>
</dbReference>
<dbReference type="EMBL" id="LR798413">
    <property type="protein sequence ID" value="CAB5229737.1"/>
    <property type="molecule type" value="Genomic_DNA"/>
</dbReference>
<dbReference type="PROSITE" id="PS50943">
    <property type="entry name" value="HTH_CROC1"/>
    <property type="match status" value="1"/>
</dbReference>
<protein>
    <submittedName>
        <fullName evidence="3">HTH_XRE domain containing protein</fullName>
    </submittedName>
</protein>
<evidence type="ECO:0000313" key="5">
    <source>
        <dbReference type="EMBL" id="CAB4191474.1"/>
    </source>
</evidence>
<dbReference type="SUPFAM" id="SSF47413">
    <property type="entry name" value="lambda repressor-like DNA-binding domains"/>
    <property type="match status" value="1"/>
</dbReference>
<evidence type="ECO:0000259" key="1">
    <source>
        <dbReference type="PROSITE" id="PS50943"/>
    </source>
</evidence>